<comment type="similarity">
    <text evidence="14 15">In the central section; belongs to the AAA ATPase family.</text>
</comment>
<comment type="similarity">
    <text evidence="16">Belongs to the AAA ATPase family.</text>
</comment>
<dbReference type="PROSITE" id="PS00674">
    <property type="entry name" value="AAA"/>
    <property type="match status" value="1"/>
</dbReference>
<organism evidence="19 20">
    <name type="scientific">Clostridium thermobutyricum DSM 4928</name>
    <dbReference type="NCBI Taxonomy" id="1121339"/>
    <lineage>
        <taxon>Bacteria</taxon>
        <taxon>Bacillati</taxon>
        <taxon>Bacillota</taxon>
        <taxon>Clostridia</taxon>
        <taxon>Eubacteriales</taxon>
        <taxon>Clostridiaceae</taxon>
        <taxon>Clostridium</taxon>
    </lineage>
</organism>
<evidence type="ECO:0000313" key="19">
    <source>
        <dbReference type="EMBL" id="OPX47404.1"/>
    </source>
</evidence>
<dbReference type="Gene3D" id="3.30.720.210">
    <property type="match status" value="1"/>
</dbReference>
<dbReference type="AlphaFoldDB" id="A0A1V4SVZ1"/>
<evidence type="ECO:0000256" key="17">
    <source>
        <dbReference type="SAM" id="MobiDB-lite"/>
    </source>
</evidence>
<keyword evidence="8 15" id="KW-0378">Hydrolase</keyword>
<evidence type="ECO:0000256" key="15">
    <source>
        <dbReference type="HAMAP-Rule" id="MF_01458"/>
    </source>
</evidence>
<dbReference type="InterPro" id="IPR037219">
    <property type="entry name" value="Peptidase_M41-like"/>
</dbReference>
<evidence type="ECO:0000256" key="13">
    <source>
        <dbReference type="ARBA" id="ARBA00023136"/>
    </source>
</evidence>
<dbReference type="GO" id="GO:0030163">
    <property type="term" value="P:protein catabolic process"/>
    <property type="evidence" value="ECO:0007669"/>
    <property type="project" value="UniProtKB-UniRule"/>
</dbReference>
<evidence type="ECO:0000256" key="6">
    <source>
        <dbReference type="ARBA" id="ARBA00022723"/>
    </source>
</evidence>
<keyword evidence="5 15" id="KW-0812">Transmembrane</keyword>
<dbReference type="GO" id="GO:0005886">
    <property type="term" value="C:plasma membrane"/>
    <property type="evidence" value="ECO:0007669"/>
    <property type="project" value="UniProtKB-SubCell"/>
</dbReference>
<dbReference type="Proteomes" id="UP000191448">
    <property type="component" value="Unassembled WGS sequence"/>
</dbReference>
<comment type="similarity">
    <text evidence="2 15">In the C-terminal section; belongs to the peptidase M41 family.</text>
</comment>
<dbReference type="NCBIfam" id="TIGR01241">
    <property type="entry name" value="FtsH_fam"/>
    <property type="match status" value="1"/>
</dbReference>
<dbReference type="HAMAP" id="MF_01458">
    <property type="entry name" value="FtsH"/>
    <property type="match status" value="1"/>
</dbReference>
<dbReference type="GO" id="GO:0004176">
    <property type="term" value="F:ATP-dependent peptidase activity"/>
    <property type="evidence" value="ECO:0007669"/>
    <property type="project" value="InterPro"/>
</dbReference>
<dbReference type="InterPro" id="IPR000642">
    <property type="entry name" value="Peptidase_M41"/>
</dbReference>
<keyword evidence="3 15" id="KW-1003">Cell membrane</keyword>
<dbReference type="Gene3D" id="3.40.50.300">
    <property type="entry name" value="P-loop containing nucleotide triphosphate hydrolases"/>
    <property type="match status" value="1"/>
</dbReference>
<dbReference type="GO" id="GO:0004222">
    <property type="term" value="F:metalloendopeptidase activity"/>
    <property type="evidence" value="ECO:0007669"/>
    <property type="project" value="InterPro"/>
</dbReference>
<evidence type="ECO:0000256" key="12">
    <source>
        <dbReference type="ARBA" id="ARBA00023049"/>
    </source>
</evidence>
<dbReference type="CDD" id="cd19501">
    <property type="entry name" value="RecA-like_FtsH"/>
    <property type="match status" value="1"/>
</dbReference>
<evidence type="ECO:0000256" key="8">
    <source>
        <dbReference type="ARBA" id="ARBA00022801"/>
    </source>
</evidence>
<dbReference type="PANTHER" id="PTHR23076:SF97">
    <property type="entry name" value="ATP-DEPENDENT ZINC METALLOPROTEASE YME1L1"/>
    <property type="match status" value="1"/>
</dbReference>
<dbReference type="Pfam" id="PF00004">
    <property type="entry name" value="AAA"/>
    <property type="match status" value="1"/>
</dbReference>
<evidence type="ECO:0000256" key="2">
    <source>
        <dbReference type="ARBA" id="ARBA00010044"/>
    </source>
</evidence>
<feature type="binding site" evidence="15">
    <location>
        <position position="515"/>
    </location>
    <ligand>
        <name>Zn(2+)</name>
        <dbReference type="ChEBI" id="CHEBI:29105"/>
        <note>catalytic</note>
    </ligand>
</feature>
<evidence type="ECO:0000259" key="18">
    <source>
        <dbReference type="SMART" id="SM00382"/>
    </source>
</evidence>
<dbReference type="GO" id="GO:0006508">
    <property type="term" value="P:proteolysis"/>
    <property type="evidence" value="ECO:0007669"/>
    <property type="project" value="UniProtKB-KW"/>
</dbReference>
<dbReference type="Pfam" id="PF01434">
    <property type="entry name" value="Peptidase_M41"/>
    <property type="match status" value="1"/>
</dbReference>
<evidence type="ECO:0000256" key="5">
    <source>
        <dbReference type="ARBA" id="ARBA00022692"/>
    </source>
</evidence>
<name>A0A1V4SVZ1_9CLOT</name>
<keyword evidence="6 15" id="KW-0479">Metal-binding</keyword>
<gene>
    <name evidence="19" type="primary">ftsH_1</name>
    <name evidence="15" type="synonym">ftsH</name>
    <name evidence="19" type="ORF">CLTHE_19670</name>
</gene>
<feature type="active site" evidence="15">
    <location>
        <position position="439"/>
    </location>
</feature>
<keyword evidence="12 15" id="KW-0482">Metalloprotease</keyword>
<dbReference type="Gene3D" id="1.10.8.60">
    <property type="match status" value="1"/>
</dbReference>
<evidence type="ECO:0000256" key="3">
    <source>
        <dbReference type="ARBA" id="ARBA00022475"/>
    </source>
</evidence>
<sequence>MDQKNNPNKGNKNSNPNNMMKGPGKTIIIYIVIALALVLSAGYIRNTSLNEEITYTKFQQLLNQKQISEVTITQDDLVITPKDTSEYKGKSLYTPNINNPQLIQELKDAGVTFVGKNPTYSPFINTIVMYGLMFLFLIFMWKFVFSKMSGKMGGGMMPFGKNNAKVYMEDEIGVTFNDVAGQEEAKESLVEVIDYLNDPKKYTEIGAKLPKGALLVGPPGTGKTLLAKAVAGEAKVPFFSISGSSFVEMFVGAGAKRVRELFKDAAEKAPCIIFIDEIDAVGKSRDSQLQSNDEREQTLNQLLAEMDGFDSSKAIVILAATNRPEILDKALLRPGRFDRRIIVDRPDLPGREAILKVHAKDVKLAPDVDLKDIAKSTPGAVGADLANIMNEGALRAVREGRKLVSQDDLREAVEDIIAGKEKKDRILSKKERDAVAFHEVGHALVAGLLEDSDPVHKITIVPRTMGALGYTMQLPEDEKYLVSKEDLLNQITVMFGGRAAEEEVFNLVSTGASNDIERATQTARSMVTVYGMSERFDMMALESVQNRYLDGRAVRNCSEQTSTIIDEEVLAIVKQCHQKARDILRENRDLLDKITGVLLEKETIFGDEFMEIVYEKYPEMKIKKQERDKRREEAKRQVEEAKKKAEELRKAKLEEIARRNEEKALAAAKAEEEARKAKFAPLDEALEKMKMEKELKGEDSEKNESEIKPSLNMEKEQTSEGNEVEVKKDDVNDDPQN</sequence>
<dbReference type="FunFam" id="3.40.50.300:FF:000001">
    <property type="entry name" value="ATP-dependent zinc metalloprotease FtsH"/>
    <property type="match status" value="1"/>
</dbReference>
<dbReference type="EMBL" id="LTAY01000048">
    <property type="protein sequence ID" value="OPX47404.1"/>
    <property type="molecule type" value="Genomic_DNA"/>
</dbReference>
<reference evidence="19 20" key="1">
    <citation type="submission" date="2016-02" db="EMBL/GenBank/DDBJ databases">
        <title>Genome sequence of Clostridium thermobutyricum DSM 4928.</title>
        <authorList>
            <person name="Poehlein A."/>
            <person name="Daniel R."/>
        </authorList>
    </citation>
    <scope>NUCLEOTIDE SEQUENCE [LARGE SCALE GENOMIC DNA]</scope>
    <source>
        <strain evidence="19 20">DSM 4928</strain>
    </source>
</reference>
<feature type="binding site" evidence="15">
    <location>
        <begin position="217"/>
        <end position="224"/>
    </location>
    <ligand>
        <name>ATP</name>
        <dbReference type="ChEBI" id="CHEBI:30616"/>
    </ligand>
</feature>
<dbReference type="InterPro" id="IPR011546">
    <property type="entry name" value="Pept_M41_FtsH_extracell"/>
</dbReference>
<comment type="subunit">
    <text evidence="15">Homohexamer.</text>
</comment>
<dbReference type="SUPFAM" id="SSF140990">
    <property type="entry name" value="FtsH protease domain-like"/>
    <property type="match status" value="1"/>
</dbReference>
<dbReference type="PANTHER" id="PTHR23076">
    <property type="entry name" value="METALLOPROTEASE M41 FTSH"/>
    <property type="match status" value="1"/>
</dbReference>
<protein>
    <recommendedName>
        <fullName evidence="15">ATP-dependent zinc metalloprotease FtsH</fullName>
        <ecNumber evidence="15">3.4.24.-</ecNumber>
    </recommendedName>
</protein>
<dbReference type="InterPro" id="IPR003959">
    <property type="entry name" value="ATPase_AAA_core"/>
</dbReference>
<evidence type="ECO:0000256" key="10">
    <source>
        <dbReference type="ARBA" id="ARBA00022840"/>
    </source>
</evidence>
<dbReference type="EC" id="3.4.24.-" evidence="15"/>
<comment type="function">
    <text evidence="15">Acts as a processive, ATP-dependent zinc metallopeptidase for both cytoplasmic and membrane proteins. Plays a role in the quality control of integral membrane proteins.</text>
</comment>
<evidence type="ECO:0000256" key="11">
    <source>
        <dbReference type="ARBA" id="ARBA00022989"/>
    </source>
</evidence>
<dbReference type="SMART" id="SM00382">
    <property type="entry name" value="AAA"/>
    <property type="match status" value="1"/>
</dbReference>
<keyword evidence="7 15" id="KW-0547">Nucleotide-binding</keyword>
<dbReference type="Pfam" id="PF06480">
    <property type="entry name" value="FtsH_ext"/>
    <property type="match status" value="1"/>
</dbReference>
<dbReference type="GO" id="GO:0005524">
    <property type="term" value="F:ATP binding"/>
    <property type="evidence" value="ECO:0007669"/>
    <property type="project" value="UniProtKB-UniRule"/>
</dbReference>
<evidence type="ECO:0000256" key="1">
    <source>
        <dbReference type="ARBA" id="ARBA00004370"/>
    </source>
</evidence>
<evidence type="ECO:0000256" key="16">
    <source>
        <dbReference type="RuleBase" id="RU003651"/>
    </source>
</evidence>
<feature type="binding site" evidence="15">
    <location>
        <position position="438"/>
    </location>
    <ligand>
        <name>Zn(2+)</name>
        <dbReference type="ChEBI" id="CHEBI:29105"/>
        <note>catalytic</note>
    </ligand>
</feature>
<evidence type="ECO:0000256" key="4">
    <source>
        <dbReference type="ARBA" id="ARBA00022670"/>
    </source>
</evidence>
<comment type="cofactor">
    <cofactor evidence="15">
        <name>Zn(2+)</name>
        <dbReference type="ChEBI" id="CHEBI:29105"/>
    </cofactor>
    <text evidence="15">Binds 1 zinc ion per subunit.</text>
</comment>
<dbReference type="InterPro" id="IPR041569">
    <property type="entry name" value="AAA_lid_3"/>
</dbReference>
<dbReference type="Gene3D" id="1.20.58.760">
    <property type="entry name" value="Peptidase M41"/>
    <property type="match status" value="1"/>
</dbReference>
<keyword evidence="13 15" id="KW-0472">Membrane</keyword>
<dbReference type="FunFam" id="1.10.8.60:FF:000001">
    <property type="entry name" value="ATP-dependent zinc metalloprotease FtsH"/>
    <property type="match status" value="1"/>
</dbReference>
<accession>A0A1V4SVZ1</accession>
<dbReference type="RefSeq" id="WP_143324061.1">
    <property type="nucleotide sequence ID" value="NZ_LTAY01000048.1"/>
</dbReference>
<dbReference type="GO" id="GO:0008270">
    <property type="term" value="F:zinc ion binding"/>
    <property type="evidence" value="ECO:0007669"/>
    <property type="project" value="UniProtKB-UniRule"/>
</dbReference>
<proteinExistence type="inferred from homology"/>
<dbReference type="SUPFAM" id="SSF52540">
    <property type="entry name" value="P-loop containing nucleoside triphosphate hydrolases"/>
    <property type="match status" value="1"/>
</dbReference>
<feature type="transmembrane region" description="Helical" evidence="15">
    <location>
        <begin position="27"/>
        <end position="44"/>
    </location>
</feature>
<keyword evidence="9 15" id="KW-0862">Zinc</keyword>
<dbReference type="Pfam" id="PF17862">
    <property type="entry name" value="AAA_lid_3"/>
    <property type="match status" value="1"/>
</dbReference>
<dbReference type="GO" id="GO:0016887">
    <property type="term" value="F:ATP hydrolysis activity"/>
    <property type="evidence" value="ECO:0007669"/>
    <property type="project" value="UniProtKB-UniRule"/>
</dbReference>
<feature type="binding site" evidence="15">
    <location>
        <position position="442"/>
    </location>
    <ligand>
        <name>Zn(2+)</name>
        <dbReference type="ChEBI" id="CHEBI:29105"/>
        <note>catalytic</note>
    </ligand>
</feature>
<evidence type="ECO:0000313" key="20">
    <source>
        <dbReference type="Proteomes" id="UP000191448"/>
    </source>
</evidence>
<dbReference type="FunFam" id="1.20.58.760:FF:000001">
    <property type="entry name" value="ATP-dependent zinc metalloprotease FtsH"/>
    <property type="match status" value="1"/>
</dbReference>
<evidence type="ECO:0000256" key="7">
    <source>
        <dbReference type="ARBA" id="ARBA00022741"/>
    </source>
</evidence>
<feature type="compositionally biased region" description="Basic and acidic residues" evidence="17">
    <location>
        <begin position="689"/>
        <end position="730"/>
    </location>
</feature>
<feature type="domain" description="AAA+ ATPase" evidence="18">
    <location>
        <begin position="209"/>
        <end position="347"/>
    </location>
</feature>
<evidence type="ECO:0000256" key="14">
    <source>
        <dbReference type="ARBA" id="ARBA00061570"/>
    </source>
</evidence>
<evidence type="ECO:0000256" key="9">
    <source>
        <dbReference type="ARBA" id="ARBA00022833"/>
    </source>
</evidence>
<dbReference type="InterPro" id="IPR027417">
    <property type="entry name" value="P-loop_NTPase"/>
</dbReference>
<keyword evidence="11 15" id="KW-1133">Transmembrane helix</keyword>
<keyword evidence="4 15" id="KW-0645">Protease</keyword>
<feature type="region of interest" description="Disordered" evidence="17">
    <location>
        <begin position="689"/>
        <end position="737"/>
    </location>
</feature>
<dbReference type="OrthoDB" id="9809379at2"/>
<dbReference type="InterPro" id="IPR003593">
    <property type="entry name" value="AAA+_ATPase"/>
</dbReference>
<feature type="transmembrane region" description="Helical" evidence="15">
    <location>
        <begin position="123"/>
        <end position="144"/>
    </location>
</feature>
<comment type="caution">
    <text evidence="19">The sequence shown here is derived from an EMBL/GenBank/DDBJ whole genome shotgun (WGS) entry which is preliminary data.</text>
</comment>
<dbReference type="InterPro" id="IPR005936">
    <property type="entry name" value="FtsH"/>
</dbReference>
<dbReference type="InterPro" id="IPR003960">
    <property type="entry name" value="ATPase_AAA_CS"/>
</dbReference>
<keyword evidence="10 15" id="KW-0067">ATP-binding</keyword>
<comment type="subcellular location">
    <subcellularLocation>
        <location evidence="15">Cell membrane</location>
        <topology evidence="15">Multi-pass membrane protein</topology>
        <orientation evidence="15">Cytoplasmic side</orientation>
    </subcellularLocation>
    <subcellularLocation>
        <location evidence="1">Membrane</location>
    </subcellularLocation>
</comment>